<feature type="domain" description="YCII-related" evidence="2">
    <location>
        <begin position="39"/>
        <end position="107"/>
    </location>
</feature>
<evidence type="ECO:0000313" key="3">
    <source>
        <dbReference type="EMBL" id="MBE1566040.1"/>
    </source>
</evidence>
<dbReference type="PANTHER" id="PTHR35174">
    <property type="entry name" value="BLL7171 PROTEIN-RELATED"/>
    <property type="match status" value="1"/>
</dbReference>
<dbReference type="Proteomes" id="UP000661607">
    <property type="component" value="Unassembled WGS sequence"/>
</dbReference>
<evidence type="ECO:0000259" key="2">
    <source>
        <dbReference type="Pfam" id="PF03795"/>
    </source>
</evidence>
<organism evidence="3 4">
    <name type="scientific">Nonomuraea africana</name>
    <dbReference type="NCBI Taxonomy" id="46171"/>
    <lineage>
        <taxon>Bacteria</taxon>
        <taxon>Bacillati</taxon>
        <taxon>Actinomycetota</taxon>
        <taxon>Actinomycetes</taxon>
        <taxon>Streptosporangiales</taxon>
        <taxon>Streptosporangiaceae</taxon>
        <taxon>Nonomuraea</taxon>
    </lineage>
</organism>
<name>A0ABR9KWD9_9ACTN</name>
<dbReference type="EMBL" id="JADBEF010000001">
    <property type="protein sequence ID" value="MBE1566040.1"/>
    <property type="molecule type" value="Genomic_DNA"/>
</dbReference>
<comment type="caution">
    <text evidence="3">The sequence shown here is derived from an EMBL/GenBank/DDBJ whole genome shotgun (WGS) entry which is preliminary data.</text>
</comment>
<reference evidence="3 4" key="1">
    <citation type="submission" date="2020-10" db="EMBL/GenBank/DDBJ databases">
        <title>Sequencing the genomes of 1000 actinobacteria strains.</title>
        <authorList>
            <person name="Klenk H.-P."/>
        </authorList>
    </citation>
    <scope>NUCLEOTIDE SEQUENCE [LARGE SCALE GENOMIC DNA]</scope>
    <source>
        <strain evidence="3 4">DSM 43748</strain>
    </source>
</reference>
<accession>A0ABR9KWD9</accession>
<comment type="similarity">
    <text evidence="1">Belongs to the YciI family.</text>
</comment>
<dbReference type="PANTHER" id="PTHR35174:SF3">
    <property type="entry name" value="BLL7171 PROTEIN"/>
    <property type="match status" value="1"/>
</dbReference>
<evidence type="ECO:0000313" key="4">
    <source>
        <dbReference type="Proteomes" id="UP000661607"/>
    </source>
</evidence>
<proteinExistence type="inferred from homology"/>
<gene>
    <name evidence="3" type="ORF">H4W81_008819</name>
</gene>
<dbReference type="InterPro" id="IPR005545">
    <property type="entry name" value="YCII"/>
</dbReference>
<dbReference type="InterPro" id="IPR011008">
    <property type="entry name" value="Dimeric_a/b-barrel"/>
</dbReference>
<dbReference type="Pfam" id="PF03795">
    <property type="entry name" value="YCII"/>
    <property type="match status" value="1"/>
</dbReference>
<dbReference type="SUPFAM" id="SSF54909">
    <property type="entry name" value="Dimeric alpha+beta barrel"/>
    <property type="match status" value="1"/>
</dbReference>
<dbReference type="RefSeq" id="WP_192780142.1">
    <property type="nucleotide sequence ID" value="NZ_BAAASY010000013.1"/>
</dbReference>
<protein>
    <recommendedName>
        <fullName evidence="2">YCII-related domain-containing protein</fullName>
    </recommendedName>
</protein>
<sequence length="115" mass="12806">MKYMMFVCTDTEPDTDQVAGPDIEVWVSENDARGRRLEGSVLAPPSAATTVRVRNGQLLVSDGPFTETKEVIVGYDLLECADLDEAIEMARAHPMARSGRLELRPLADLDDRRRD</sequence>
<dbReference type="Gene3D" id="3.30.70.1060">
    <property type="entry name" value="Dimeric alpha+beta barrel"/>
    <property type="match status" value="1"/>
</dbReference>
<keyword evidence="4" id="KW-1185">Reference proteome</keyword>
<evidence type="ECO:0000256" key="1">
    <source>
        <dbReference type="ARBA" id="ARBA00007689"/>
    </source>
</evidence>